<dbReference type="GeneID" id="20804710"/>
<evidence type="ECO:0000313" key="4">
    <source>
        <dbReference type="EMBL" id="ETV86301.1"/>
    </source>
</evidence>
<dbReference type="AlphaFoldDB" id="W4H3X7"/>
<feature type="compositionally biased region" description="Low complexity" evidence="2">
    <location>
        <begin position="209"/>
        <end position="238"/>
    </location>
</feature>
<dbReference type="PANTHER" id="PTHR31737:SF2">
    <property type="entry name" value="PROTEIN TOS1"/>
    <property type="match status" value="1"/>
</dbReference>
<dbReference type="Pfam" id="PF00734">
    <property type="entry name" value="CBM_1"/>
    <property type="match status" value="2"/>
</dbReference>
<dbReference type="InterPro" id="IPR001938">
    <property type="entry name" value="Thaumatin"/>
</dbReference>
<dbReference type="InterPro" id="IPR037176">
    <property type="entry name" value="Osmotin/thaumatin-like_sf"/>
</dbReference>
<dbReference type="STRING" id="112090.W4H3X7"/>
<dbReference type="InterPro" id="IPR035971">
    <property type="entry name" value="CBD_sf"/>
</dbReference>
<feature type="domain" description="CBM1" evidence="3">
    <location>
        <begin position="305"/>
        <end position="341"/>
    </location>
</feature>
<gene>
    <name evidence="4" type="ORF">H257_02714</name>
</gene>
<accession>W4H3X7</accession>
<dbReference type="PROSITE" id="PS00562">
    <property type="entry name" value="CBM1_1"/>
    <property type="match status" value="2"/>
</dbReference>
<evidence type="ECO:0000256" key="1">
    <source>
        <dbReference type="ARBA" id="ARBA00022729"/>
    </source>
</evidence>
<evidence type="ECO:0000256" key="2">
    <source>
        <dbReference type="SAM" id="MobiDB-lite"/>
    </source>
</evidence>
<organism evidence="4">
    <name type="scientific">Aphanomyces astaci</name>
    <name type="common">Crayfish plague agent</name>
    <dbReference type="NCBI Taxonomy" id="112090"/>
    <lineage>
        <taxon>Eukaryota</taxon>
        <taxon>Sar</taxon>
        <taxon>Stramenopiles</taxon>
        <taxon>Oomycota</taxon>
        <taxon>Saprolegniomycetes</taxon>
        <taxon>Saprolegniales</taxon>
        <taxon>Verrucalvaceae</taxon>
        <taxon>Aphanomyces</taxon>
    </lineage>
</organism>
<dbReference type="PANTHER" id="PTHR31737">
    <property type="entry name" value="PROTEIN TOS1"/>
    <property type="match status" value="1"/>
</dbReference>
<dbReference type="PRINTS" id="PR01217">
    <property type="entry name" value="PRICHEXTENSN"/>
</dbReference>
<dbReference type="OrthoDB" id="73819at2759"/>
<dbReference type="GO" id="GO:0030248">
    <property type="term" value="F:cellulose binding"/>
    <property type="evidence" value="ECO:0007669"/>
    <property type="project" value="InterPro"/>
</dbReference>
<proteinExistence type="predicted"/>
<sequence length="390" mass="41258">MWTSSSFWNLTSTSHNSSSSMVVRRSVSIIMAAATTVSAVEFRFTNKCEYTINLHGSGSKFICDIAPGAKADNNGGAPLGTIGLFKHSPSNEANLLEYSLINSGYGLNQVWYDVSNIPPGPGWCSSYEDCKAFTGRKGYNVPMLVIPTKFKGKANCKQLYVTRPDAPDAYLFPADNTKTHDCAMDEVFDVIFCPDNNAPAPTTAAAPVVTTKAPSPPVTTKAPSPPVTTVTPPTTSTYSPPPVTPSPPTPSSPPLPKAPSSTTDVPATTSTSSPATPASPTVVPTSVSPVATTSRVSSPPKNDDGYIKPWFQCGGKGYSGSSLCGTGHSCVAISDWYSQCIPDAPQFGELATWAQCGGTGFQGKAACLPRDTCVKRNDYFYQCEPKDHHN</sequence>
<dbReference type="SUPFAM" id="SSF49870">
    <property type="entry name" value="Osmotin, thaumatin-like protein"/>
    <property type="match status" value="1"/>
</dbReference>
<dbReference type="SUPFAM" id="SSF57180">
    <property type="entry name" value="Cellulose-binding domain"/>
    <property type="match status" value="2"/>
</dbReference>
<evidence type="ECO:0000259" key="3">
    <source>
        <dbReference type="PROSITE" id="PS51164"/>
    </source>
</evidence>
<dbReference type="VEuPathDB" id="FungiDB:H257_02714"/>
<protein>
    <recommendedName>
        <fullName evidence="3">CBM1 domain-containing protein</fullName>
    </recommendedName>
</protein>
<feature type="compositionally biased region" description="Low complexity" evidence="2">
    <location>
        <begin position="258"/>
        <end position="300"/>
    </location>
</feature>
<name>W4H3X7_APHAT</name>
<feature type="compositionally biased region" description="Pro residues" evidence="2">
    <location>
        <begin position="239"/>
        <end position="257"/>
    </location>
</feature>
<dbReference type="InterPro" id="IPR000254">
    <property type="entry name" value="CBD"/>
</dbReference>
<dbReference type="SMART" id="SM00236">
    <property type="entry name" value="fCBD"/>
    <property type="match status" value="2"/>
</dbReference>
<dbReference type="PROSITE" id="PS51164">
    <property type="entry name" value="CBM1_2"/>
    <property type="match status" value="2"/>
</dbReference>
<dbReference type="RefSeq" id="XP_009824773.1">
    <property type="nucleotide sequence ID" value="XM_009826471.1"/>
</dbReference>
<feature type="region of interest" description="Disordered" evidence="2">
    <location>
        <begin position="209"/>
        <end position="301"/>
    </location>
</feature>
<feature type="domain" description="CBM1" evidence="3">
    <location>
        <begin position="348"/>
        <end position="384"/>
    </location>
</feature>
<dbReference type="SMART" id="SM00205">
    <property type="entry name" value="THN"/>
    <property type="match status" value="1"/>
</dbReference>
<dbReference type="EMBL" id="KI913117">
    <property type="protein sequence ID" value="ETV86301.1"/>
    <property type="molecule type" value="Genomic_DNA"/>
</dbReference>
<dbReference type="GO" id="GO:0005576">
    <property type="term" value="C:extracellular region"/>
    <property type="evidence" value="ECO:0007669"/>
    <property type="project" value="InterPro"/>
</dbReference>
<reference evidence="4" key="1">
    <citation type="submission" date="2013-12" db="EMBL/GenBank/DDBJ databases">
        <title>The Genome Sequence of Aphanomyces astaci APO3.</title>
        <authorList>
            <consortium name="The Broad Institute Genomics Platform"/>
            <person name="Russ C."/>
            <person name="Tyler B."/>
            <person name="van West P."/>
            <person name="Dieguez-Uribeondo J."/>
            <person name="Young S.K."/>
            <person name="Zeng Q."/>
            <person name="Gargeya S."/>
            <person name="Fitzgerald M."/>
            <person name="Abouelleil A."/>
            <person name="Alvarado L."/>
            <person name="Chapman S.B."/>
            <person name="Gainer-Dewar J."/>
            <person name="Goldberg J."/>
            <person name="Griggs A."/>
            <person name="Gujja S."/>
            <person name="Hansen M."/>
            <person name="Howarth C."/>
            <person name="Imamovic A."/>
            <person name="Ireland A."/>
            <person name="Larimer J."/>
            <person name="McCowan C."/>
            <person name="Murphy C."/>
            <person name="Pearson M."/>
            <person name="Poon T.W."/>
            <person name="Priest M."/>
            <person name="Roberts A."/>
            <person name="Saif S."/>
            <person name="Shea T."/>
            <person name="Sykes S."/>
            <person name="Wortman J."/>
            <person name="Nusbaum C."/>
            <person name="Birren B."/>
        </authorList>
    </citation>
    <scope>NUCLEOTIDE SEQUENCE [LARGE SCALE GENOMIC DNA]</scope>
    <source>
        <strain evidence="4">APO3</strain>
    </source>
</reference>
<dbReference type="GO" id="GO:0005975">
    <property type="term" value="P:carbohydrate metabolic process"/>
    <property type="evidence" value="ECO:0007669"/>
    <property type="project" value="InterPro"/>
</dbReference>
<keyword evidence="1" id="KW-0732">Signal</keyword>